<evidence type="ECO:0000256" key="3">
    <source>
        <dbReference type="ARBA" id="ARBA00022801"/>
    </source>
</evidence>
<evidence type="ECO:0000313" key="7">
    <source>
        <dbReference type="EMBL" id="QOR62699.1"/>
    </source>
</evidence>
<accession>A0A7M1S7J9</accession>
<sequence>MKRILFVCLGNICRSPIAQGIAQKLTEEYAIACEIDSAGTSSWHQGEPPCEHSIEVAKRHGIDISRQISRPVAADDKKKFDYIVAMDSQNQNDLEAQGFLNVHLLGSFGGYEGTDIPDPYFFPGFEGFEKVYEMIEVSLRDFIEKVKNESI</sequence>
<dbReference type="InterPro" id="IPR036196">
    <property type="entry name" value="Ptyr_pPase_sf"/>
</dbReference>
<dbReference type="Pfam" id="PF01451">
    <property type="entry name" value="LMWPc"/>
    <property type="match status" value="1"/>
</dbReference>
<organism evidence="7 8">
    <name type="scientific">Sulfurovum indicum</name>
    <dbReference type="NCBI Taxonomy" id="2779528"/>
    <lineage>
        <taxon>Bacteria</taxon>
        <taxon>Pseudomonadati</taxon>
        <taxon>Campylobacterota</taxon>
        <taxon>Epsilonproteobacteria</taxon>
        <taxon>Campylobacterales</taxon>
        <taxon>Sulfurovaceae</taxon>
        <taxon>Sulfurovum</taxon>
    </lineage>
</organism>
<dbReference type="Proteomes" id="UP000595074">
    <property type="component" value="Chromosome"/>
</dbReference>
<proteinExistence type="inferred from homology"/>
<dbReference type="Gene3D" id="3.40.50.2300">
    <property type="match status" value="1"/>
</dbReference>
<keyword evidence="4" id="KW-0904">Protein phosphatase</keyword>
<gene>
    <name evidence="7" type="ORF">IMZ28_04310</name>
</gene>
<comment type="similarity">
    <text evidence="1">Belongs to the low molecular weight phosphotyrosine protein phosphatase family.</text>
</comment>
<evidence type="ECO:0000256" key="4">
    <source>
        <dbReference type="ARBA" id="ARBA00022912"/>
    </source>
</evidence>
<feature type="domain" description="Phosphotyrosine protein phosphatase I" evidence="6">
    <location>
        <begin position="2"/>
        <end position="145"/>
    </location>
</feature>
<evidence type="ECO:0000256" key="2">
    <source>
        <dbReference type="ARBA" id="ARBA00013064"/>
    </source>
</evidence>
<keyword evidence="3" id="KW-0378">Hydrolase</keyword>
<dbReference type="RefSeq" id="WP_197549518.1">
    <property type="nucleotide sequence ID" value="NZ_CP063164.1"/>
</dbReference>
<dbReference type="AlphaFoldDB" id="A0A7M1S7J9"/>
<evidence type="ECO:0000256" key="1">
    <source>
        <dbReference type="ARBA" id="ARBA00011063"/>
    </source>
</evidence>
<dbReference type="EMBL" id="CP063164">
    <property type="protein sequence ID" value="QOR62699.1"/>
    <property type="molecule type" value="Genomic_DNA"/>
</dbReference>
<dbReference type="PANTHER" id="PTHR11717">
    <property type="entry name" value="LOW MOLECULAR WEIGHT PROTEIN TYROSINE PHOSPHATASE"/>
    <property type="match status" value="1"/>
</dbReference>
<protein>
    <recommendedName>
        <fullName evidence="2">protein-tyrosine-phosphatase</fullName>
        <ecNumber evidence="2">3.1.3.48</ecNumber>
    </recommendedName>
</protein>
<dbReference type="SUPFAM" id="SSF52788">
    <property type="entry name" value="Phosphotyrosine protein phosphatases I"/>
    <property type="match status" value="1"/>
</dbReference>
<dbReference type="InterPro" id="IPR017867">
    <property type="entry name" value="Tyr_phospatase_low_mol_wt"/>
</dbReference>
<dbReference type="PRINTS" id="PR00719">
    <property type="entry name" value="LMWPTPASE"/>
</dbReference>
<feature type="active site" description="Proton donor" evidence="5">
    <location>
        <position position="118"/>
    </location>
</feature>
<dbReference type="CDD" id="cd16343">
    <property type="entry name" value="LMWPTP"/>
    <property type="match status" value="1"/>
</dbReference>
<dbReference type="InterPro" id="IPR050438">
    <property type="entry name" value="LMW_PTPase"/>
</dbReference>
<keyword evidence="8" id="KW-1185">Reference proteome</keyword>
<feature type="active site" description="Nucleophile" evidence="5">
    <location>
        <position position="8"/>
    </location>
</feature>
<evidence type="ECO:0000259" key="6">
    <source>
        <dbReference type="SMART" id="SM00226"/>
    </source>
</evidence>
<name>A0A7M1S7J9_9BACT</name>
<reference evidence="7 8" key="1">
    <citation type="submission" date="2020-10" db="EMBL/GenBank/DDBJ databases">
        <title>The genome of sulfurovum sp.</title>
        <authorList>
            <person name="Xie S."/>
            <person name="Shao Z."/>
            <person name="Jiang L."/>
        </authorList>
    </citation>
    <scope>NUCLEOTIDE SEQUENCE [LARGE SCALE GENOMIC DNA]</scope>
    <source>
        <strain evidence="7 8">ST-419</strain>
    </source>
</reference>
<dbReference type="PANTHER" id="PTHR11717:SF7">
    <property type="entry name" value="LOW MOLECULAR WEIGHT PHOSPHOTYROSINE PROTEIN PHOSPHATASE"/>
    <property type="match status" value="1"/>
</dbReference>
<feature type="active site" evidence="5">
    <location>
        <position position="14"/>
    </location>
</feature>
<dbReference type="EC" id="3.1.3.48" evidence="2"/>
<dbReference type="SMART" id="SM00226">
    <property type="entry name" value="LMWPc"/>
    <property type="match status" value="1"/>
</dbReference>
<evidence type="ECO:0000313" key="8">
    <source>
        <dbReference type="Proteomes" id="UP000595074"/>
    </source>
</evidence>
<evidence type="ECO:0000256" key="5">
    <source>
        <dbReference type="PIRSR" id="PIRSR617867-1"/>
    </source>
</evidence>
<dbReference type="GO" id="GO:0004725">
    <property type="term" value="F:protein tyrosine phosphatase activity"/>
    <property type="evidence" value="ECO:0007669"/>
    <property type="project" value="UniProtKB-EC"/>
</dbReference>
<dbReference type="InterPro" id="IPR023485">
    <property type="entry name" value="Ptyr_pPase"/>
</dbReference>
<dbReference type="KEGG" id="sinu:IMZ28_04310"/>